<sequence length="233" mass="27601">MKMRKSSSLVFAMAIIFSYIKASSASESFEAEYKKDFEAFKYKNQLRALKESQLACFTWGGYVNYFSFFIIDPKQDKSVIDNFLKVGKTTIKDYVSQSDHPKELIYITHLKFEKFSSFKNHLASLLEQNQTSKIRNNLKILEQIADCIAINLKQEFIHNSIYHIFINIKKEKRVILYGYHIFFHHCTRNMVKIKDFEFDIDKNDKFKAYNYIAFMIIKICEGGRFEQESEIED</sequence>
<organism evidence="2 3">
    <name type="scientific">Hamiltosporidium magnivora</name>
    <dbReference type="NCBI Taxonomy" id="148818"/>
    <lineage>
        <taxon>Eukaryota</taxon>
        <taxon>Fungi</taxon>
        <taxon>Fungi incertae sedis</taxon>
        <taxon>Microsporidia</taxon>
        <taxon>Dubosqiidae</taxon>
        <taxon>Hamiltosporidium</taxon>
    </lineage>
</organism>
<gene>
    <name evidence="2" type="ORF">CWI39_0224p0010</name>
</gene>
<feature type="signal peptide" evidence="1">
    <location>
        <begin position="1"/>
        <end position="25"/>
    </location>
</feature>
<comment type="caution">
    <text evidence="2">The sequence shown here is derived from an EMBL/GenBank/DDBJ whole genome shotgun (WGS) entry which is preliminary data.</text>
</comment>
<accession>A0A4V2JWI6</accession>
<dbReference type="EMBL" id="PIXR01000224">
    <property type="protein sequence ID" value="TBU08112.1"/>
    <property type="molecule type" value="Genomic_DNA"/>
</dbReference>
<reference evidence="2 3" key="1">
    <citation type="submission" date="2017-12" db="EMBL/GenBank/DDBJ databases">
        <authorList>
            <person name="Pombert J.-F."/>
            <person name="Haag K.L."/>
            <person name="Ebert D."/>
        </authorList>
    </citation>
    <scope>NUCLEOTIDE SEQUENCE [LARGE SCALE GENOMIC DNA]</scope>
    <source>
        <strain evidence="2">IL-BN-2</strain>
    </source>
</reference>
<name>A0A4V2JWI6_9MICR</name>
<feature type="chain" id="PRO_5020642499" evidence="1">
    <location>
        <begin position="26"/>
        <end position="233"/>
    </location>
</feature>
<protein>
    <submittedName>
        <fullName evidence="2">Uncharacterized protein</fullName>
    </submittedName>
</protein>
<evidence type="ECO:0000313" key="3">
    <source>
        <dbReference type="Proteomes" id="UP000293045"/>
    </source>
</evidence>
<dbReference type="VEuPathDB" id="MicrosporidiaDB:CWI36_0162p0020"/>
<dbReference type="VEuPathDB" id="MicrosporidiaDB:CWI39_0224p0010"/>
<dbReference type="AlphaFoldDB" id="A0A4V2JWI6"/>
<evidence type="ECO:0000313" key="2">
    <source>
        <dbReference type="EMBL" id="TBU08112.1"/>
    </source>
</evidence>
<keyword evidence="1" id="KW-0732">Signal</keyword>
<dbReference type="Proteomes" id="UP000293045">
    <property type="component" value="Unassembled WGS sequence"/>
</dbReference>
<proteinExistence type="predicted"/>
<evidence type="ECO:0000256" key="1">
    <source>
        <dbReference type="SAM" id="SignalP"/>
    </source>
</evidence>